<dbReference type="Proteomes" id="UP000184330">
    <property type="component" value="Unassembled WGS sequence"/>
</dbReference>
<gene>
    <name evidence="1" type="ORF">PAC_04458</name>
</gene>
<evidence type="ECO:0008006" key="3">
    <source>
        <dbReference type="Google" id="ProtNLM"/>
    </source>
</evidence>
<accession>A0A1L7WP79</accession>
<dbReference type="PANTHER" id="PTHR10622">
    <property type="entry name" value="HET DOMAIN-CONTAINING PROTEIN"/>
    <property type="match status" value="1"/>
</dbReference>
<organism evidence="1 2">
    <name type="scientific">Phialocephala subalpina</name>
    <dbReference type="NCBI Taxonomy" id="576137"/>
    <lineage>
        <taxon>Eukaryota</taxon>
        <taxon>Fungi</taxon>
        <taxon>Dikarya</taxon>
        <taxon>Ascomycota</taxon>
        <taxon>Pezizomycotina</taxon>
        <taxon>Leotiomycetes</taxon>
        <taxon>Helotiales</taxon>
        <taxon>Mollisiaceae</taxon>
        <taxon>Phialocephala</taxon>
        <taxon>Phialocephala fortinii species complex</taxon>
    </lineage>
</organism>
<dbReference type="OrthoDB" id="20872at2759"/>
<sequence>MRLLNTTTLKLHEFFGINVPPYANLSHRWTNWEVTFQDLNNGNTAKSSGWAKIAGVAQRLISAELSEAINSMFRWYQASQICYTYLFDVTAEGNTKDQEHLESELRQSKWFTRGWTLQELLAPDSVIFFNRDWVEIGTKSSLRDLISSITWIEDLFGIESASIAQRMSWASSGETLRPEDMAYCLLGLFGVNIPLLHGEGDKAFLRLQIEIMRVSDDESIFAWTDATIPNFTSGLLARSPAAFRDSGDVELLPNDKATPYS</sequence>
<protein>
    <recommendedName>
        <fullName evidence="3">Heterokaryon incompatibility domain-containing protein</fullName>
    </recommendedName>
</protein>
<evidence type="ECO:0000313" key="2">
    <source>
        <dbReference type="Proteomes" id="UP000184330"/>
    </source>
</evidence>
<dbReference type="STRING" id="576137.A0A1L7WP79"/>
<proteinExistence type="predicted"/>
<name>A0A1L7WP79_9HELO</name>
<dbReference type="EMBL" id="FJOG01000005">
    <property type="protein sequence ID" value="CZR54574.1"/>
    <property type="molecule type" value="Genomic_DNA"/>
</dbReference>
<dbReference type="PANTHER" id="PTHR10622:SF10">
    <property type="entry name" value="HET DOMAIN-CONTAINING PROTEIN"/>
    <property type="match status" value="1"/>
</dbReference>
<keyword evidence="2" id="KW-1185">Reference proteome</keyword>
<dbReference type="AlphaFoldDB" id="A0A1L7WP79"/>
<evidence type="ECO:0000313" key="1">
    <source>
        <dbReference type="EMBL" id="CZR54574.1"/>
    </source>
</evidence>
<reference evidence="1 2" key="1">
    <citation type="submission" date="2016-03" db="EMBL/GenBank/DDBJ databases">
        <authorList>
            <person name="Ploux O."/>
        </authorList>
    </citation>
    <scope>NUCLEOTIDE SEQUENCE [LARGE SCALE GENOMIC DNA]</scope>
    <source>
        <strain evidence="1 2">UAMH 11012</strain>
    </source>
</reference>